<dbReference type="PROSITE" id="PS50853">
    <property type="entry name" value="FN3"/>
    <property type="match status" value="2"/>
</dbReference>
<keyword evidence="1" id="KW-0812">Transmembrane</keyword>
<gene>
    <name evidence="4" type="primary">dome_3</name>
    <name evidence="4" type="ORF">c1_g1_i2</name>
</gene>
<proteinExistence type="predicted"/>
<dbReference type="CDD" id="cd00063">
    <property type="entry name" value="FN3"/>
    <property type="match status" value="2"/>
</dbReference>
<keyword evidence="4" id="KW-0675">Receptor</keyword>
<sequence>MSFRCLLLTIIYCICTLCTISKIFAQSPGETSPRIIIEIGDNANITCRMNLKMFDGENSSSLYFTSNEPEHEAALTNIRIIDATTIVYMLRNASEQFTTYTCKSGQYAISSTDVIVGTKPTEVKDFNCQAFDFTYMTCSFTIPQNMVPTTYNLKYITQNAARTADNRTIYSQNYILNCVKLVKEGDKATCNFTLEDGSYKPNFEFYNFRLTSNNTLGALTQNFTINHKEIVKPAISNLRIEDISTNACELKWEMERYSSYKLNRLQMEVHLQSPHYESTRNFTCKKCNNREMFNLSIDDLPYAYYEYNISLRIKMRMPAATWSDAYKLVFRTLPLAPEVPPQVDVSSFYLNATHLRLFWYPTAVYHRNGTDFHYIVKLTQQDGVPVNQAAVPRSVPTVAFPWNSAHSYDFSIWSSNEMGVSLRSSRIYVPALPKNYDERTPLGIRNVYHSLDRTYTLLWNAPEDAEDLENYTVFWCQPKSVASNECHNIIGFTQLDKNALNFTIQHSEALILAVAGNYRDYYTGMHWAKCTADVLNDLEKLEPQIEAKAYSINVRWNFEHTCSSLIKGYTINYCQMKSAKKPKCGGKSERINVDKRDNKYEITNLIPNSHYQMEMYIYSDLKEGPKSNKRIIQTQEAAPTPPRNLTFENITSQSVALSWQSPQEANGKIRYYIVTYNRENQTVHCKNLTGPHCFVASSRRGERYGIENLTYTLQNLSSFTNYKICIKAFTVAESLPSNCVVVKTHVGVPSSPTQILVNGTNEYVIRWHEPEVPSGRVDYYEVIVEVKLRQVLQGRYISRIKTGRLCTMPNRKNCDNEDYEYSISIRSVNIAYANETDTKLVQHSKQYPEYDQYVSSDNYELGCAEAALISPVSPSSKYIEYRSDAVNFFKNLCSPPAKADSKLWIIIFCIIIGASFIFMCGLLIYRRCHAMADIECKMPQNWEDLANGSGDKLREHEKFMNSSVIQNYYNSENGSLLTTSISNDSNYSCNGTRSSATTKSSYCDSNTSDYGNSNATEDYCIQDPLTLSNTALLTPVPETGYMAMNTPLNTSPALLKPANVSNMLDNGYVLPNALPTEASEKPFMIALAAGDGYVHPNNRHSFNNANITSANYITAMR</sequence>
<reference evidence="4" key="1">
    <citation type="submission" date="2015-06" db="EMBL/GenBank/DDBJ databases">
        <authorList>
            <person name="Hoefler B.C."/>
            <person name="Straight P.D."/>
        </authorList>
    </citation>
    <scope>NUCLEOTIDE SEQUENCE</scope>
</reference>
<keyword evidence="1" id="KW-1133">Transmembrane helix</keyword>
<dbReference type="InterPro" id="IPR003961">
    <property type="entry name" value="FN3_dom"/>
</dbReference>
<evidence type="ECO:0000256" key="1">
    <source>
        <dbReference type="SAM" id="Phobius"/>
    </source>
</evidence>
<dbReference type="PANTHER" id="PTHR46957:SF3">
    <property type="entry name" value="CYTOKINE RECEPTOR"/>
    <property type="match status" value="1"/>
</dbReference>
<dbReference type="Gene3D" id="2.60.40.10">
    <property type="entry name" value="Immunoglobulins"/>
    <property type="match status" value="4"/>
</dbReference>
<dbReference type="OrthoDB" id="6381660at2759"/>
<name>A0A0K8VR36_BACLA</name>
<evidence type="ECO:0000313" key="4">
    <source>
        <dbReference type="EMBL" id="JAI41346.1"/>
    </source>
</evidence>
<feature type="domain" description="Fibronectin type-III" evidence="3">
    <location>
        <begin position="641"/>
        <end position="747"/>
    </location>
</feature>
<feature type="domain" description="Fibronectin type-III" evidence="3">
    <location>
        <begin position="539"/>
        <end position="637"/>
    </location>
</feature>
<dbReference type="SUPFAM" id="SSF49265">
    <property type="entry name" value="Fibronectin type III"/>
    <property type="match status" value="3"/>
</dbReference>
<dbReference type="SMART" id="SM00060">
    <property type="entry name" value="FN3"/>
    <property type="match status" value="4"/>
</dbReference>
<dbReference type="Pfam" id="PF00041">
    <property type="entry name" value="fn3"/>
    <property type="match status" value="2"/>
</dbReference>
<dbReference type="GO" id="GO:0016020">
    <property type="term" value="C:membrane"/>
    <property type="evidence" value="ECO:0007669"/>
    <property type="project" value="UniProtKB-SubCell"/>
</dbReference>
<dbReference type="InterPro" id="IPR036116">
    <property type="entry name" value="FN3_sf"/>
</dbReference>
<accession>A0A0K8VR36</accession>
<feature type="transmembrane region" description="Helical" evidence="1">
    <location>
        <begin position="903"/>
        <end position="925"/>
    </location>
</feature>
<dbReference type="InterPro" id="IPR013783">
    <property type="entry name" value="Ig-like_fold"/>
</dbReference>
<dbReference type="AlphaFoldDB" id="A0A0K8VR36"/>
<feature type="chain" id="PRO_5005522358" evidence="2">
    <location>
        <begin position="26"/>
        <end position="1117"/>
    </location>
</feature>
<evidence type="ECO:0000256" key="2">
    <source>
        <dbReference type="SAM" id="SignalP"/>
    </source>
</evidence>
<organism evidence="4">
    <name type="scientific">Bactrocera latifrons</name>
    <name type="common">Malaysian fruit fly</name>
    <name type="synonym">Chaetodacus latifrons</name>
    <dbReference type="NCBI Taxonomy" id="174628"/>
    <lineage>
        <taxon>Eukaryota</taxon>
        <taxon>Metazoa</taxon>
        <taxon>Ecdysozoa</taxon>
        <taxon>Arthropoda</taxon>
        <taxon>Hexapoda</taxon>
        <taxon>Insecta</taxon>
        <taxon>Pterygota</taxon>
        <taxon>Neoptera</taxon>
        <taxon>Endopterygota</taxon>
        <taxon>Diptera</taxon>
        <taxon>Brachycera</taxon>
        <taxon>Muscomorpha</taxon>
        <taxon>Tephritoidea</taxon>
        <taxon>Tephritidae</taxon>
        <taxon>Bactrocera</taxon>
        <taxon>Bactrocera</taxon>
    </lineage>
</organism>
<protein>
    <submittedName>
        <fullName evidence="4">Cytokine receptor</fullName>
    </submittedName>
</protein>
<dbReference type="PANTHER" id="PTHR46957">
    <property type="entry name" value="CYTOKINE RECEPTOR"/>
    <property type="match status" value="1"/>
</dbReference>
<dbReference type="EMBL" id="GDHF01010968">
    <property type="protein sequence ID" value="JAI41346.1"/>
    <property type="molecule type" value="Transcribed_RNA"/>
</dbReference>
<evidence type="ECO:0000259" key="3">
    <source>
        <dbReference type="PROSITE" id="PS50853"/>
    </source>
</evidence>
<keyword evidence="2" id="KW-0732">Signal</keyword>
<keyword evidence="1" id="KW-0472">Membrane</keyword>
<dbReference type="InterPro" id="IPR050713">
    <property type="entry name" value="RTP_Phos/Ushers"/>
</dbReference>
<feature type="signal peptide" evidence="2">
    <location>
        <begin position="1"/>
        <end position="25"/>
    </location>
</feature>